<dbReference type="EMBL" id="HBUF01058008">
    <property type="protein sequence ID" value="CAG6624737.1"/>
    <property type="molecule type" value="Transcribed_RNA"/>
</dbReference>
<dbReference type="EC" id="2.1.1.203" evidence="3"/>
<dbReference type="GO" id="GO:0030488">
    <property type="term" value="P:tRNA methylation"/>
    <property type="evidence" value="ECO:0007669"/>
    <property type="project" value="TreeGrafter"/>
</dbReference>
<dbReference type="EMBL" id="HBUF01576869">
    <property type="protein sequence ID" value="CAG6768600.1"/>
    <property type="molecule type" value="Transcribed_RNA"/>
</dbReference>
<dbReference type="PROSITE" id="PS51686">
    <property type="entry name" value="SAM_MT_RSMB_NOP"/>
    <property type="match status" value="1"/>
</dbReference>
<dbReference type="Gene3D" id="3.40.50.150">
    <property type="entry name" value="Vaccinia Virus protein VP39"/>
    <property type="match status" value="1"/>
</dbReference>
<dbReference type="EMBL" id="HBUF01261291">
    <property type="protein sequence ID" value="CAG6682968.1"/>
    <property type="molecule type" value="Transcribed_RNA"/>
</dbReference>
<dbReference type="InterPro" id="IPR018314">
    <property type="entry name" value="RsmB/NOL1/NOP2-like_CS"/>
</dbReference>
<keyword evidence="9 11" id="KW-0694">RNA-binding</keyword>
<evidence type="ECO:0000259" key="13">
    <source>
        <dbReference type="PROSITE" id="PS51686"/>
    </source>
</evidence>
<dbReference type="GO" id="GO:0005634">
    <property type="term" value="C:nucleus"/>
    <property type="evidence" value="ECO:0007669"/>
    <property type="project" value="UniProtKB-SubCell"/>
</dbReference>
<feature type="region of interest" description="Disordered" evidence="12">
    <location>
        <begin position="1"/>
        <end position="37"/>
    </location>
</feature>
<reference evidence="14" key="1">
    <citation type="submission" date="2021-05" db="EMBL/GenBank/DDBJ databases">
        <authorList>
            <person name="Alioto T."/>
            <person name="Alioto T."/>
            <person name="Gomez Garrido J."/>
        </authorList>
    </citation>
    <scope>NUCLEOTIDE SEQUENCE</scope>
</reference>
<feature type="active site" description="Nucleophile" evidence="11">
    <location>
        <position position="323"/>
    </location>
</feature>
<name>A0A8D9EXH0_9HEMI</name>
<evidence type="ECO:0000256" key="6">
    <source>
        <dbReference type="ARBA" id="ARBA00022679"/>
    </source>
</evidence>
<dbReference type="GO" id="GO:0000049">
    <property type="term" value="F:tRNA binding"/>
    <property type="evidence" value="ECO:0007669"/>
    <property type="project" value="UniProtKB-KW"/>
</dbReference>
<dbReference type="PRINTS" id="PR02011">
    <property type="entry name" value="RCMTNCL1"/>
</dbReference>
<dbReference type="EMBL" id="HBUF01362867">
    <property type="protein sequence ID" value="CAG6721873.1"/>
    <property type="molecule type" value="Transcribed_RNA"/>
</dbReference>
<keyword evidence="4" id="KW-0820">tRNA-binding</keyword>
<dbReference type="PANTHER" id="PTHR22808:SF1">
    <property type="entry name" value="RNA CYTOSINE-C(5)-METHYLTRANSFERASE NSUN2-RELATED"/>
    <property type="match status" value="1"/>
</dbReference>
<dbReference type="GO" id="GO:0016428">
    <property type="term" value="F:tRNA (cytidine-5-)-methyltransferase activity"/>
    <property type="evidence" value="ECO:0007669"/>
    <property type="project" value="InterPro"/>
</dbReference>
<dbReference type="EMBL" id="HBUF01261293">
    <property type="protein sequence ID" value="CAG6682970.1"/>
    <property type="molecule type" value="Transcribed_RNA"/>
</dbReference>
<keyword evidence="5 11" id="KW-0489">Methyltransferase</keyword>
<dbReference type="PANTHER" id="PTHR22808">
    <property type="entry name" value="NCL1 YEAST -RELATED NOL1/NOP2/FMU SUN DOMAIN-CONTAINING"/>
    <property type="match status" value="1"/>
</dbReference>
<protein>
    <recommendedName>
        <fullName evidence="3">tRNA (cytosine(34)-C(5))-methyltransferase</fullName>
        <ecNumber evidence="3">2.1.1.203</ecNumber>
    </recommendedName>
</protein>
<evidence type="ECO:0000256" key="12">
    <source>
        <dbReference type="SAM" id="MobiDB-lite"/>
    </source>
</evidence>
<evidence type="ECO:0000313" key="14">
    <source>
        <dbReference type="EMBL" id="CAG6768599.1"/>
    </source>
</evidence>
<dbReference type="Pfam" id="PF25376">
    <property type="entry name" value="Pre-PUA_NSUN2"/>
    <property type="match status" value="1"/>
</dbReference>
<keyword evidence="10" id="KW-0539">Nucleus</keyword>
<dbReference type="Pfam" id="PF25378">
    <property type="entry name" value="PUA_NSUN2"/>
    <property type="match status" value="1"/>
</dbReference>
<comment type="similarity">
    <text evidence="2 11">Belongs to the class I-like SAM-binding methyltransferase superfamily. RsmB/NOP family.</text>
</comment>
<dbReference type="AlphaFoldDB" id="A0A8D9EXH0"/>
<evidence type="ECO:0000256" key="4">
    <source>
        <dbReference type="ARBA" id="ARBA00022555"/>
    </source>
</evidence>
<dbReference type="InterPro" id="IPR029063">
    <property type="entry name" value="SAM-dependent_MTases_sf"/>
</dbReference>
<accession>A0A8D9EXH0</accession>
<feature type="compositionally biased region" description="Basic and acidic residues" evidence="12">
    <location>
        <begin position="21"/>
        <end position="32"/>
    </location>
</feature>
<evidence type="ECO:0000256" key="9">
    <source>
        <dbReference type="ARBA" id="ARBA00022884"/>
    </source>
</evidence>
<feature type="domain" description="SAM-dependent MTase RsmB/NOP-type" evidence="13">
    <location>
        <begin position="65"/>
        <end position="429"/>
    </location>
</feature>
<dbReference type="InterPro" id="IPR001678">
    <property type="entry name" value="MeTrfase_RsmB-F_NOP2_dom"/>
</dbReference>
<dbReference type="InterPro" id="IPR057285">
    <property type="entry name" value="Pre-PUA_NSUN2"/>
</dbReference>
<dbReference type="EMBL" id="HBUF01576872">
    <property type="protein sequence ID" value="CAG6768603.1"/>
    <property type="molecule type" value="Transcribed_RNA"/>
</dbReference>
<dbReference type="InterPro" id="IPR057286">
    <property type="entry name" value="PUA_NSUN2"/>
</dbReference>
<feature type="region of interest" description="Disordered" evidence="12">
    <location>
        <begin position="698"/>
        <end position="739"/>
    </location>
</feature>
<dbReference type="InterPro" id="IPR023267">
    <property type="entry name" value="RCMT"/>
</dbReference>
<feature type="region of interest" description="Disordered" evidence="12">
    <location>
        <begin position="472"/>
        <end position="498"/>
    </location>
</feature>
<feature type="binding site" evidence="11">
    <location>
        <position position="216"/>
    </location>
    <ligand>
        <name>S-adenosyl-L-methionine</name>
        <dbReference type="ChEBI" id="CHEBI:59789"/>
    </ligand>
</feature>
<proteinExistence type="inferred from homology"/>
<feature type="compositionally biased region" description="Basic residues" evidence="12">
    <location>
        <begin position="1"/>
        <end position="20"/>
    </location>
</feature>
<sequence length="739" mass="83112">MAKGRRFHNRQKSFAQKRREKNQNKEKPRNDTNRQNYADIVRENKDFEQYYKAQKICPEAEWDSMLESLKKDLPTAFRITNCSPGEAKALLSIVESKFFKELVNDQETSEEEKVAPICMPWYPERMGWQLQLSRKDIRRSQAYSKLHQFLIMETAGGNTSRQEAVSMIPPLLLDVQTHHKVLDMCAAPGSKTAQIIEMIHAADSNPVPSGLVVANDVDNNRCYMLVHQAKRLNSPCAIITNHDASVMPNVLYTDDQGQKVPMKFDRVLCDVPCTGDGTMRKNPDIWTKWTPSNGNNLHGIQYRIFKRGVEMLAVGGKIAYSTCSLNPLEDEAVIQRLIVETQGAVQLVDVSQMVPTLKYAPGLSHWKPASKDNLEGYNSFEEVPEKWHTQVRPSMFPTGDPSFHLERCLRLLPHQQDTGGFFIAVLEKVRPLPSEQTKIDREAAYKSNLAAGEAAKTAEVKCDVPANDGAEAASNLEPAASSPSREPPSKKRKRQPQGYKEDPFIFFTEEEAVWPAIRDFYEISPSLPTDCLLTRCLVGKKKIIYFTSPMVKNIIQANEGNLKIVNTGVKCFVRCDNKVMSCAFRLGQEGLSSLKGFIGEKRKVRVNREELVTILNNSTPEHPTDLDKLRPETRQLLGRDDFGIGSCLLELQDKDLPISLVGWRGKSSVRAYVSGSDIVHYLRLLGADVSKFEVNKFDKKKTSESELNEEDAENKETNSTPDDQAEGESAEPSVESAVA</sequence>
<evidence type="ECO:0000256" key="2">
    <source>
        <dbReference type="ARBA" id="ARBA00007494"/>
    </source>
</evidence>
<keyword evidence="7 11" id="KW-0949">S-adenosyl-L-methionine</keyword>
<dbReference type="EMBL" id="HBUF01058009">
    <property type="protein sequence ID" value="CAG6624738.1"/>
    <property type="molecule type" value="Transcribed_RNA"/>
</dbReference>
<organism evidence="14">
    <name type="scientific">Cacopsylla melanoneura</name>
    <dbReference type="NCBI Taxonomy" id="428564"/>
    <lineage>
        <taxon>Eukaryota</taxon>
        <taxon>Metazoa</taxon>
        <taxon>Ecdysozoa</taxon>
        <taxon>Arthropoda</taxon>
        <taxon>Hexapoda</taxon>
        <taxon>Insecta</taxon>
        <taxon>Pterygota</taxon>
        <taxon>Neoptera</taxon>
        <taxon>Paraneoptera</taxon>
        <taxon>Hemiptera</taxon>
        <taxon>Sternorrhyncha</taxon>
        <taxon>Psylloidea</taxon>
        <taxon>Psyllidae</taxon>
        <taxon>Psyllinae</taxon>
        <taxon>Cacopsylla</taxon>
    </lineage>
</organism>
<evidence type="ECO:0000256" key="11">
    <source>
        <dbReference type="PROSITE-ProRule" id="PRU01023"/>
    </source>
</evidence>
<evidence type="ECO:0000256" key="5">
    <source>
        <dbReference type="ARBA" id="ARBA00022603"/>
    </source>
</evidence>
<evidence type="ECO:0000256" key="10">
    <source>
        <dbReference type="ARBA" id="ARBA00023242"/>
    </source>
</evidence>
<evidence type="ECO:0000256" key="7">
    <source>
        <dbReference type="ARBA" id="ARBA00022691"/>
    </source>
</evidence>
<dbReference type="SUPFAM" id="SSF53335">
    <property type="entry name" value="S-adenosyl-L-methionine-dependent methyltransferases"/>
    <property type="match status" value="1"/>
</dbReference>
<dbReference type="PRINTS" id="PR02008">
    <property type="entry name" value="RCMTFAMILY"/>
</dbReference>
<dbReference type="InterPro" id="IPR023270">
    <property type="entry name" value="RCMT_NCL1"/>
</dbReference>
<comment type="subcellular location">
    <subcellularLocation>
        <location evidence="1">Nucleus</location>
    </subcellularLocation>
</comment>
<dbReference type="EMBL" id="HBUF01576870">
    <property type="protein sequence ID" value="CAG6768601.1"/>
    <property type="molecule type" value="Transcribed_RNA"/>
</dbReference>
<evidence type="ECO:0000256" key="8">
    <source>
        <dbReference type="ARBA" id="ARBA00022694"/>
    </source>
</evidence>
<feature type="binding site" evidence="11">
    <location>
        <position position="270"/>
    </location>
    <ligand>
        <name>S-adenosyl-L-methionine</name>
        <dbReference type="ChEBI" id="CHEBI:59789"/>
    </ligand>
</feature>
<evidence type="ECO:0000256" key="1">
    <source>
        <dbReference type="ARBA" id="ARBA00004123"/>
    </source>
</evidence>
<keyword evidence="6 11" id="KW-0808">Transferase</keyword>
<dbReference type="GO" id="GO:0005737">
    <property type="term" value="C:cytoplasm"/>
    <property type="evidence" value="ECO:0007669"/>
    <property type="project" value="TreeGrafter"/>
</dbReference>
<dbReference type="PROSITE" id="PS01153">
    <property type="entry name" value="NOL1_NOP2_SUN"/>
    <property type="match status" value="1"/>
</dbReference>
<keyword evidence="8" id="KW-0819">tRNA processing</keyword>
<feature type="binding site" evidence="11">
    <location>
        <begin position="185"/>
        <end position="191"/>
    </location>
    <ligand>
        <name>S-adenosyl-L-methionine</name>
        <dbReference type="ChEBI" id="CHEBI:59789"/>
    </ligand>
</feature>
<dbReference type="Pfam" id="PF01189">
    <property type="entry name" value="Methyltr_RsmB-F"/>
    <property type="match status" value="1"/>
</dbReference>
<evidence type="ECO:0000256" key="3">
    <source>
        <dbReference type="ARBA" id="ARBA00012629"/>
    </source>
</evidence>
<feature type="binding site" evidence="11">
    <location>
        <position position="243"/>
    </location>
    <ligand>
        <name>S-adenosyl-L-methionine</name>
        <dbReference type="ChEBI" id="CHEBI:59789"/>
    </ligand>
</feature>
<dbReference type="EMBL" id="HBUF01576868">
    <property type="protein sequence ID" value="CAG6768599.1"/>
    <property type="molecule type" value="Transcribed_RNA"/>
</dbReference>
<dbReference type="InterPro" id="IPR049560">
    <property type="entry name" value="MeTrfase_RsmB-F_NOP2_cat"/>
</dbReference>